<dbReference type="Proteomes" id="UP000617951">
    <property type="component" value="Unassembled WGS sequence"/>
</dbReference>
<keyword evidence="6" id="KW-1185">Reference proteome</keyword>
<dbReference type="InterPro" id="IPR003313">
    <property type="entry name" value="AraC-bd"/>
</dbReference>
<dbReference type="SUPFAM" id="SSF51215">
    <property type="entry name" value="Regulatory protein AraC"/>
    <property type="match status" value="1"/>
</dbReference>
<reference evidence="5" key="1">
    <citation type="submission" date="2020-08" db="EMBL/GenBank/DDBJ databases">
        <title>Genome public.</title>
        <authorList>
            <person name="Liu C."/>
            <person name="Sun Q."/>
        </authorList>
    </citation>
    <scope>NUCLEOTIDE SEQUENCE</scope>
    <source>
        <strain evidence="5">NSJ-63</strain>
    </source>
</reference>
<dbReference type="InterPro" id="IPR018060">
    <property type="entry name" value="HTH_AraC"/>
</dbReference>
<protein>
    <submittedName>
        <fullName evidence="5">AraC family transcriptional regulator</fullName>
    </submittedName>
</protein>
<dbReference type="RefSeq" id="WP_178620315.1">
    <property type="nucleotide sequence ID" value="NZ_JACRSS010000001.1"/>
</dbReference>
<dbReference type="PROSITE" id="PS01124">
    <property type="entry name" value="HTH_ARAC_FAMILY_2"/>
    <property type="match status" value="1"/>
</dbReference>
<dbReference type="InterPro" id="IPR037923">
    <property type="entry name" value="HTH-like"/>
</dbReference>
<dbReference type="AlphaFoldDB" id="A0A926HVU5"/>
<proteinExistence type="predicted"/>
<dbReference type="GO" id="GO:0003700">
    <property type="term" value="F:DNA-binding transcription factor activity"/>
    <property type="evidence" value="ECO:0007669"/>
    <property type="project" value="InterPro"/>
</dbReference>
<evidence type="ECO:0000256" key="1">
    <source>
        <dbReference type="ARBA" id="ARBA00023015"/>
    </source>
</evidence>
<keyword evidence="3" id="KW-0804">Transcription</keyword>
<dbReference type="PRINTS" id="PR00032">
    <property type="entry name" value="HTHARAC"/>
</dbReference>
<evidence type="ECO:0000313" key="6">
    <source>
        <dbReference type="Proteomes" id="UP000617951"/>
    </source>
</evidence>
<dbReference type="SUPFAM" id="SSF46689">
    <property type="entry name" value="Homeodomain-like"/>
    <property type="match status" value="2"/>
</dbReference>
<dbReference type="InterPro" id="IPR020449">
    <property type="entry name" value="Tscrpt_reg_AraC-type_HTH"/>
</dbReference>
<keyword evidence="2" id="KW-0238">DNA-binding</keyword>
<evidence type="ECO:0000256" key="2">
    <source>
        <dbReference type="ARBA" id="ARBA00023125"/>
    </source>
</evidence>
<feature type="domain" description="HTH araC/xylS-type" evidence="4">
    <location>
        <begin position="178"/>
        <end position="276"/>
    </location>
</feature>
<dbReference type="SMART" id="SM00342">
    <property type="entry name" value="HTH_ARAC"/>
    <property type="match status" value="1"/>
</dbReference>
<sequence>MAYIHYYLDSKTSPKAQFRPRLLYTGTVADDPHWFNIEHTHDFFEVLYVVKGTGTAVLDHTPFELHSGDLVLINPGVLHEERSAEDAPLNLIFLGTEGFCLGGCPPNCLLQPGEPPVFSSGIHRGAVERYFSDLLRETSSQVEYYEEVSQALLAALLLFLLRIRMADPQSHAPDGECERVKAYINENYTKPLTLESLSQSVYISKYHLAHLFKSQTGVSPIKYLITRRMEEAQHLLRETDLPIRAIAEKVGYDDPAYFSQIFKKTVGSSPLSYRNSK</sequence>
<gene>
    <name evidence="5" type="ORF">H8693_01800</name>
</gene>
<organism evidence="5 6">
    <name type="scientific">Guopingia tenuis</name>
    <dbReference type="NCBI Taxonomy" id="2763656"/>
    <lineage>
        <taxon>Bacteria</taxon>
        <taxon>Bacillati</taxon>
        <taxon>Bacillota</taxon>
        <taxon>Clostridia</taxon>
        <taxon>Christensenellales</taxon>
        <taxon>Christensenellaceae</taxon>
        <taxon>Guopingia</taxon>
    </lineage>
</organism>
<comment type="caution">
    <text evidence="5">The sequence shown here is derived from an EMBL/GenBank/DDBJ whole genome shotgun (WGS) entry which is preliminary data.</text>
</comment>
<name>A0A926HVU5_9FIRM</name>
<dbReference type="InterPro" id="IPR018062">
    <property type="entry name" value="HTH_AraC-typ_CS"/>
</dbReference>
<evidence type="ECO:0000259" key="4">
    <source>
        <dbReference type="PROSITE" id="PS01124"/>
    </source>
</evidence>
<accession>A0A926HVU5</accession>
<dbReference type="Pfam" id="PF12833">
    <property type="entry name" value="HTH_18"/>
    <property type="match status" value="1"/>
</dbReference>
<evidence type="ECO:0000256" key="3">
    <source>
        <dbReference type="ARBA" id="ARBA00023163"/>
    </source>
</evidence>
<dbReference type="Gene3D" id="2.60.120.10">
    <property type="entry name" value="Jelly Rolls"/>
    <property type="match status" value="1"/>
</dbReference>
<dbReference type="PANTHER" id="PTHR43280">
    <property type="entry name" value="ARAC-FAMILY TRANSCRIPTIONAL REGULATOR"/>
    <property type="match status" value="1"/>
</dbReference>
<dbReference type="Pfam" id="PF02311">
    <property type="entry name" value="AraC_binding"/>
    <property type="match status" value="1"/>
</dbReference>
<dbReference type="InterPro" id="IPR009057">
    <property type="entry name" value="Homeodomain-like_sf"/>
</dbReference>
<dbReference type="PANTHER" id="PTHR43280:SF2">
    <property type="entry name" value="HTH-TYPE TRANSCRIPTIONAL REGULATOR EXSA"/>
    <property type="match status" value="1"/>
</dbReference>
<dbReference type="GO" id="GO:0043565">
    <property type="term" value="F:sequence-specific DNA binding"/>
    <property type="evidence" value="ECO:0007669"/>
    <property type="project" value="InterPro"/>
</dbReference>
<dbReference type="InterPro" id="IPR014710">
    <property type="entry name" value="RmlC-like_jellyroll"/>
</dbReference>
<dbReference type="PROSITE" id="PS00041">
    <property type="entry name" value="HTH_ARAC_FAMILY_1"/>
    <property type="match status" value="1"/>
</dbReference>
<dbReference type="Gene3D" id="1.10.10.60">
    <property type="entry name" value="Homeodomain-like"/>
    <property type="match status" value="2"/>
</dbReference>
<keyword evidence="1" id="KW-0805">Transcription regulation</keyword>
<dbReference type="EMBL" id="JACRSS010000001">
    <property type="protein sequence ID" value="MBC8537663.1"/>
    <property type="molecule type" value="Genomic_DNA"/>
</dbReference>
<evidence type="ECO:0000313" key="5">
    <source>
        <dbReference type="EMBL" id="MBC8537663.1"/>
    </source>
</evidence>